<gene>
    <name evidence="1" type="ORF">FP479_14170</name>
</gene>
<keyword evidence="1" id="KW-0614">Plasmid</keyword>
<accession>A0A517J8F8</accession>
<proteinExistence type="predicted"/>
<evidence type="ECO:0000313" key="1">
    <source>
        <dbReference type="EMBL" id="QDS42716.1"/>
    </source>
</evidence>
<sequence length="125" mass="14900">MSQLKIYDLKEIEQLTLTEYYYRMWAKEYERLDQIQQMFDLAFSIRNVQLTENVGTENKPEEKYMFNDASDLLDYEENVKRLDEGLPIEFKERTKDIESAMTLKEKLSLIAQVNKNANERSEVNG</sequence>
<dbReference type="AlphaFoldDB" id="A0A517J8F8"/>
<organism evidence="1">
    <name type="scientific">Staphylococcus aureus</name>
    <dbReference type="NCBI Taxonomy" id="1280"/>
    <lineage>
        <taxon>Bacteria</taxon>
        <taxon>Bacillati</taxon>
        <taxon>Bacillota</taxon>
        <taxon>Bacilli</taxon>
        <taxon>Bacillales</taxon>
        <taxon>Staphylococcaceae</taxon>
        <taxon>Staphylococcus</taxon>
    </lineage>
</organism>
<protein>
    <submittedName>
        <fullName evidence="1">Uncharacterized protein</fullName>
    </submittedName>
</protein>
<geneLocation type="plasmid" evidence="1">
    <name>pSALNBL118</name>
</geneLocation>
<dbReference type="RefSeq" id="WP_145377483.1">
    <property type="nucleotide sequence ID" value="NZ_CP042014.1"/>
</dbReference>
<name>A0A517J8F8_STAAU</name>
<dbReference type="EMBL" id="CP042014">
    <property type="protein sequence ID" value="QDS42716.1"/>
    <property type="molecule type" value="Genomic_DNA"/>
</dbReference>
<reference evidence="1" key="1">
    <citation type="submission" date="2019-07" db="EMBL/GenBank/DDBJ databases">
        <title>Comparative genomics of plasmid bearing Staphylococcus aureus strains isolated from various retail meats.</title>
        <authorList>
            <person name="Neyaz L."/>
            <person name="Karki A.B."/>
            <person name="Fakhr M.K."/>
        </authorList>
    </citation>
    <scope>NUCLEOTIDE SEQUENCE</scope>
    <source>
        <strain evidence="1">B3-4A</strain>
        <plasmid evidence="1">pSALNBL118</plasmid>
    </source>
</reference>